<dbReference type="Gene3D" id="2.60.120.10">
    <property type="entry name" value="Jelly Rolls"/>
    <property type="match status" value="1"/>
</dbReference>
<accession>A0A238KMW0</accession>
<dbReference type="InterPro" id="IPR014710">
    <property type="entry name" value="RmlC-like_jellyroll"/>
</dbReference>
<dbReference type="PANTHER" id="PTHR24567:SF74">
    <property type="entry name" value="HTH-TYPE TRANSCRIPTIONAL REGULATOR ARCR"/>
    <property type="match status" value="1"/>
</dbReference>
<protein>
    <submittedName>
        <fullName evidence="6">Nitrogen fixation regulation protein FixK</fullName>
    </submittedName>
</protein>
<dbReference type="InterPro" id="IPR000595">
    <property type="entry name" value="cNMP-bd_dom"/>
</dbReference>
<dbReference type="GO" id="GO:0005829">
    <property type="term" value="C:cytosol"/>
    <property type="evidence" value="ECO:0007669"/>
    <property type="project" value="TreeGrafter"/>
</dbReference>
<feature type="domain" description="Cyclic nucleotide-binding" evidence="4">
    <location>
        <begin position="11"/>
        <end position="113"/>
    </location>
</feature>
<dbReference type="SMART" id="SM00100">
    <property type="entry name" value="cNMP"/>
    <property type="match status" value="1"/>
</dbReference>
<dbReference type="Pfam" id="PF13545">
    <property type="entry name" value="HTH_Crp_2"/>
    <property type="match status" value="1"/>
</dbReference>
<dbReference type="GO" id="GO:0003677">
    <property type="term" value="F:DNA binding"/>
    <property type="evidence" value="ECO:0007669"/>
    <property type="project" value="UniProtKB-KW"/>
</dbReference>
<reference evidence="6 7" key="1">
    <citation type="submission" date="2017-05" db="EMBL/GenBank/DDBJ databases">
        <authorList>
            <person name="Song R."/>
            <person name="Chenine A.L."/>
            <person name="Ruprecht R.M."/>
        </authorList>
    </citation>
    <scope>NUCLEOTIDE SEQUENCE [LARGE SCALE GENOMIC DNA]</scope>
    <source>
        <strain evidence="6 7">CECT 8663</strain>
    </source>
</reference>
<evidence type="ECO:0000256" key="2">
    <source>
        <dbReference type="ARBA" id="ARBA00023125"/>
    </source>
</evidence>
<evidence type="ECO:0000259" key="5">
    <source>
        <dbReference type="PROSITE" id="PS51063"/>
    </source>
</evidence>
<dbReference type="Pfam" id="PF00027">
    <property type="entry name" value="cNMP_binding"/>
    <property type="match status" value="1"/>
</dbReference>
<dbReference type="EMBL" id="FXYH01000010">
    <property type="protein sequence ID" value="SMX44133.1"/>
    <property type="molecule type" value="Genomic_DNA"/>
</dbReference>
<dbReference type="Proteomes" id="UP000220836">
    <property type="component" value="Unassembled WGS sequence"/>
</dbReference>
<dbReference type="AlphaFoldDB" id="A0A238KMW0"/>
<dbReference type="SUPFAM" id="SSF51206">
    <property type="entry name" value="cAMP-binding domain-like"/>
    <property type="match status" value="1"/>
</dbReference>
<dbReference type="RefSeq" id="WP_097805278.1">
    <property type="nucleotide sequence ID" value="NZ_CBDIHF020000003.1"/>
</dbReference>
<dbReference type="PROSITE" id="PS51063">
    <property type="entry name" value="HTH_CRP_2"/>
    <property type="match status" value="1"/>
</dbReference>
<keyword evidence="3" id="KW-0804">Transcription</keyword>
<organism evidence="6 7">
    <name type="scientific">Pelagimonas varians</name>
    <dbReference type="NCBI Taxonomy" id="696760"/>
    <lineage>
        <taxon>Bacteria</taxon>
        <taxon>Pseudomonadati</taxon>
        <taxon>Pseudomonadota</taxon>
        <taxon>Alphaproteobacteria</taxon>
        <taxon>Rhodobacterales</taxon>
        <taxon>Roseobacteraceae</taxon>
        <taxon>Pelagimonas</taxon>
    </lineage>
</organism>
<dbReference type="InterPro" id="IPR012318">
    <property type="entry name" value="HTH_CRP"/>
</dbReference>
<dbReference type="InterPro" id="IPR050397">
    <property type="entry name" value="Env_Response_Regulators"/>
</dbReference>
<dbReference type="Gene3D" id="1.10.10.10">
    <property type="entry name" value="Winged helix-like DNA-binding domain superfamily/Winged helix DNA-binding domain"/>
    <property type="match status" value="1"/>
</dbReference>
<dbReference type="GO" id="GO:0003700">
    <property type="term" value="F:DNA-binding transcription factor activity"/>
    <property type="evidence" value="ECO:0007669"/>
    <property type="project" value="TreeGrafter"/>
</dbReference>
<dbReference type="InterPro" id="IPR018490">
    <property type="entry name" value="cNMP-bd_dom_sf"/>
</dbReference>
<dbReference type="SUPFAM" id="SSF46785">
    <property type="entry name" value="Winged helix' DNA-binding domain"/>
    <property type="match status" value="1"/>
</dbReference>
<evidence type="ECO:0000259" key="4">
    <source>
        <dbReference type="PROSITE" id="PS50042"/>
    </source>
</evidence>
<feature type="domain" description="HTH crp-type" evidence="5">
    <location>
        <begin position="145"/>
        <end position="218"/>
    </location>
</feature>
<dbReference type="OrthoDB" id="3525895at2"/>
<evidence type="ECO:0000313" key="6">
    <source>
        <dbReference type="EMBL" id="SMX44133.1"/>
    </source>
</evidence>
<dbReference type="SMART" id="SM00419">
    <property type="entry name" value="HTH_CRP"/>
    <property type="match status" value="1"/>
</dbReference>
<keyword evidence="1" id="KW-0805">Transcription regulation</keyword>
<name>A0A238KMW0_9RHOB</name>
<dbReference type="CDD" id="cd00038">
    <property type="entry name" value="CAP_ED"/>
    <property type="match status" value="1"/>
</dbReference>
<keyword evidence="7" id="KW-1185">Reference proteome</keyword>
<keyword evidence="2" id="KW-0238">DNA-binding</keyword>
<evidence type="ECO:0000313" key="7">
    <source>
        <dbReference type="Proteomes" id="UP000220836"/>
    </source>
</evidence>
<proteinExistence type="predicted"/>
<dbReference type="InterPro" id="IPR036388">
    <property type="entry name" value="WH-like_DNA-bd_sf"/>
</dbReference>
<gene>
    <name evidence="6" type="primary">fixK_2</name>
    <name evidence="6" type="ORF">PEV8663_02796</name>
</gene>
<sequence length="230" mass="25235">MSKIQHLKAGWLGDLPQAFADQFLDLGTWVHVPAGQLVYSIGAAEHDIYGIAQGVIRMHIAMNEHEQRLAHMCGPGFWFGDMELVTNSPRIMEIDAAEDLHLIRIRQSDVEKLSATYPQVWRWIAALVVQHAGLAISAADDLMLPSAEKRLVAVLLRLAGHRFAHPASPPLGSISITQQELAVAANLSRSSASTVLKQLRQAGEIRIDYRAITLLDPEGLTKRLAENGGD</sequence>
<evidence type="ECO:0000256" key="1">
    <source>
        <dbReference type="ARBA" id="ARBA00023015"/>
    </source>
</evidence>
<dbReference type="InterPro" id="IPR036390">
    <property type="entry name" value="WH_DNA-bd_sf"/>
</dbReference>
<evidence type="ECO:0000256" key="3">
    <source>
        <dbReference type="ARBA" id="ARBA00023163"/>
    </source>
</evidence>
<dbReference type="PROSITE" id="PS50042">
    <property type="entry name" value="CNMP_BINDING_3"/>
    <property type="match status" value="1"/>
</dbReference>
<dbReference type="PANTHER" id="PTHR24567">
    <property type="entry name" value="CRP FAMILY TRANSCRIPTIONAL REGULATORY PROTEIN"/>
    <property type="match status" value="1"/>
</dbReference>